<evidence type="ECO:0000256" key="2">
    <source>
        <dbReference type="ARBA" id="ARBA00023125"/>
    </source>
</evidence>
<reference evidence="5 6" key="1">
    <citation type="submission" date="2014-01" db="EMBL/GenBank/DDBJ databases">
        <title>Actinotalea ferrariae CF5-4.</title>
        <authorList>
            <person name="Chen F."/>
            <person name="Li Y."/>
            <person name="Wang G."/>
        </authorList>
    </citation>
    <scope>NUCLEOTIDE SEQUENCE [LARGE SCALE GENOMIC DNA]</scope>
    <source>
        <strain evidence="5 6">CF5-4</strain>
    </source>
</reference>
<accession>A0A021VZ44</accession>
<protein>
    <submittedName>
        <fullName evidence="5">Transcriptional regulator</fullName>
    </submittedName>
</protein>
<dbReference type="Proteomes" id="UP000019753">
    <property type="component" value="Unassembled WGS sequence"/>
</dbReference>
<gene>
    <name evidence="5" type="ORF">N866_00585</name>
</gene>
<dbReference type="PANTHER" id="PTHR33204:SF37">
    <property type="entry name" value="HTH-TYPE TRANSCRIPTIONAL REGULATOR YODB"/>
    <property type="match status" value="1"/>
</dbReference>
<keyword evidence="3" id="KW-0804">Transcription</keyword>
<dbReference type="EMBL" id="AXCW01000001">
    <property type="protein sequence ID" value="EYR65300.1"/>
    <property type="molecule type" value="Genomic_DNA"/>
</dbReference>
<dbReference type="AlphaFoldDB" id="A0A021VZ44"/>
<dbReference type="SUPFAM" id="SSF46785">
    <property type="entry name" value="Winged helix' DNA-binding domain"/>
    <property type="match status" value="1"/>
</dbReference>
<organism evidence="5 6">
    <name type="scientific">Actinotalea ferrariae CF5-4</name>
    <dbReference type="NCBI Taxonomy" id="948458"/>
    <lineage>
        <taxon>Bacteria</taxon>
        <taxon>Bacillati</taxon>
        <taxon>Actinomycetota</taxon>
        <taxon>Actinomycetes</taxon>
        <taxon>Micrococcales</taxon>
        <taxon>Cellulomonadaceae</taxon>
        <taxon>Actinotalea</taxon>
    </lineage>
</organism>
<keyword evidence="2" id="KW-0238">DNA-binding</keyword>
<dbReference type="InterPro" id="IPR036388">
    <property type="entry name" value="WH-like_DNA-bd_sf"/>
</dbReference>
<dbReference type="GO" id="GO:0003677">
    <property type="term" value="F:DNA binding"/>
    <property type="evidence" value="ECO:0007669"/>
    <property type="project" value="UniProtKB-KW"/>
</dbReference>
<dbReference type="PROSITE" id="PS51118">
    <property type="entry name" value="HTH_HXLR"/>
    <property type="match status" value="1"/>
</dbReference>
<evidence type="ECO:0000256" key="3">
    <source>
        <dbReference type="ARBA" id="ARBA00023163"/>
    </source>
</evidence>
<dbReference type="PANTHER" id="PTHR33204">
    <property type="entry name" value="TRANSCRIPTIONAL REGULATOR, MARR FAMILY"/>
    <property type="match status" value="1"/>
</dbReference>
<evidence type="ECO:0000256" key="1">
    <source>
        <dbReference type="ARBA" id="ARBA00023015"/>
    </source>
</evidence>
<keyword evidence="1" id="KW-0805">Transcription regulation</keyword>
<evidence type="ECO:0000259" key="4">
    <source>
        <dbReference type="PROSITE" id="PS51118"/>
    </source>
</evidence>
<keyword evidence="6" id="KW-1185">Reference proteome</keyword>
<evidence type="ECO:0000313" key="5">
    <source>
        <dbReference type="EMBL" id="EYR65300.1"/>
    </source>
</evidence>
<name>A0A021VZ44_9CELL</name>
<dbReference type="Gene3D" id="1.10.10.10">
    <property type="entry name" value="Winged helix-like DNA-binding domain superfamily/Winged helix DNA-binding domain"/>
    <property type="match status" value="1"/>
</dbReference>
<proteinExistence type="predicted"/>
<dbReference type="InterPro" id="IPR036390">
    <property type="entry name" value="WH_DNA-bd_sf"/>
</dbReference>
<dbReference type="Pfam" id="PF01638">
    <property type="entry name" value="HxlR"/>
    <property type="match status" value="1"/>
</dbReference>
<dbReference type="InterPro" id="IPR002577">
    <property type="entry name" value="HTH_HxlR"/>
</dbReference>
<comment type="caution">
    <text evidence="5">The sequence shown here is derived from an EMBL/GenBank/DDBJ whole genome shotgun (WGS) entry which is preliminary data.</text>
</comment>
<evidence type="ECO:0000313" key="6">
    <source>
        <dbReference type="Proteomes" id="UP000019753"/>
    </source>
</evidence>
<sequence length="119" mass="12909">MEGEVADEAVGPAGDDCGRYCPSFHQTVELLGRRWNGVILHALMAHAERFSEIRAVIPGLSDRLLAERLRELEREGLLSRTCPIGAGAPRYVLTAKGRALGPVIDAIASWAAEWSRAAD</sequence>
<feature type="domain" description="HTH hxlR-type" evidence="4">
    <location>
        <begin position="21"/>
        <end position="119"/>
    </location>
</feature>